<comment type="caution">
    <text evidence="5">The sequence shown here is derived from an EMBL/GenBank/DDBJ whole genome shotgun (WGS) entry which is preliminary data.</text>
</comment>
<reference evidence="6" key="1">
    <citation type="submission" date="2017-10" db="EMBL/GenBank/DDBJ databases">
        <authorList>
            <person name="Kravchenko I.K."/>
            <person name="Grouzdev D.S."/>
        </authorList>
    </citation>
    <scope>NUCLEOTIDE SEQUENCE [LARGE SCALE GENOMIC DNA]</scope>
    <source>
        <strain evidence="6">B2</strain>
    </source>
</reference>
<accession>A0A2B8BEM4</accession>
<dbReference type="InterPro" id="IPR050072">
    <property type="entry name" value="Peptidase_M20A"/>
</dbReference>
<dbReference type="InterPro" id="IPR011650">
    <property type="entry name" value="Peptidase_M20_dimer"/>
</dbReference>
<dbReference type="SUPFAM" id="SSF53187">
    <property type="entry name" value="Zn-dependent exopeptidases"/>
    <property type="match status" value="1"/>
</dbReference>
<organism evidence="5 6">
    <name type="scientific">Azospirillum palustre</name>
    <dbReference type="NCBI Taxonomy" id="2044885"/>
    <lineage>
        <taxon>Bacteria</taxon>
        <taxon>Pseudomonadati</taxon>
        <taxon>Pseudomonadota</taxon>
        <taxon>Alphaproteobacteria</taxon>
        <taxon>Rhodospirillales</taxon>
        <taxon>Azospirillaceae</taxon>
        <taxon>Azospirillum</taxon>
    </lineage>
</organism>
<evidence type="ECO:0000313" key="5">
    <source>
        <dbReference type="EMBL" id="PGH55697.1"/>
    </source>
</evidence>
<dbReference type="Pfam" id="PF01546">
    <property type="entry name" value="Peptidase_M20"/>
    <property type="match status" value="1"/>
</dbReference>
<dbReference type="AlphaFoldDB" id="A0A2B8BEM4"/>
<evidence type="ECO:0000259" key="4">
    <source>
        <dbReference type="Pfam" id="PF07687"/>
    </source>
</evidence>
<dbReference type="RefSeq" id="WP_098738411.1">
    <property type="nucleotide sequence ID" value="NZ_PDKW01000042.1"/>
</dbReference>
<dbReference type="Gene3D" id="3.30.70.360">
    <property type="match status" value="1"/>
</dbReference>
<evidence type="ECO:0000256" key="1">
    <source>
        <dbReference type="ARBA" id="ARBA00022723"/>
    </source>
</evidence>
<dbReference type="GO" id="GO:0046872">
    <property type="term" value="F:metal ion binding"/>
    <property type="evidence" value="ECO:0007669"/>
    <property type="project" value="UniProtKB-KW"/>
</dbReference>
<keyword evidence="2" id="KW-0378">Hydrolase</keyword>
<evidence type="ECO:0000256" key="2">
    <source>
        <dbReference type="ARBA" id="ARBA00022801"/>
    </source>
</evidence>
<keyword evidence="6" id="KW-1185">Reference proteome</keyword>
<dbReference type="SUPFAM" id="SSF55031">
    <property type="entry name" value="Bacterial exopeptidase dimerisation domain"/>
    <property type="match status" value="1"/>
</dbReference>
<proteinExistence type="predicted"/>
<sequence>MDNRHGSGQPTGDDGLDAAMAWIARSAEPALADLARMIAVDTSFPPGAGYDAFADLMDELIAPLGFRSNRVVVPDALWRVPGGPASGRRTNLIGERETGKPVLGLYFHVDTVPAAAGWDKHPLRLTRDGDRLYGLGAADMKGTIAAVLLALRAAEACGLPLAYDPMLLFCTDEEGGLYPGVRYLAEQGLLKGHVLNFNGSAAPRIWAGCFGLFNLQIRLHGHTVHAGEGNKSGSGVNAIEAALPLLQALTDLKPVVAQRTSALPPPPIATGPLAARLDIAAAHGGICGGQIPSLFEILVCRRYAPEEDYEEARAEIETAVARAMAGSPDIAVDIQLVGHLAPTGDPTGPHWPRWQAALSAGFGYRGEEFRTWGAASCSDFGWVQRTGMQEVLLTGLGRPESNVHSPDEHTTVADIVALAQSVLAYLAAGFAPDLIPEKTDQNTDPNAVPTPGRGPQKESDR</sequence>
<dbReference type="Proteomes" id="UP000225379">
    <property type="component" value="Unassembled WGS sequence"/>
</dbReference>
<dbReference type="Pfam" id="PF07687">
    <property type="entry name" value="M20_dimer"/>
    <property type="match status" value="1"/>
</dbReference>
<dbReference type="PANTHER" id="PTHR43808:SF3">
    <property type="entry name" value="ACETYLORNITHINE DEACETYLASE"/>
    <property type="match status" value="1"/>
</dbReference>
<gene>
    <name evidence="5" type="ORF">CRT60_20700</name>
</gene>
<dbReference type="InterPro" id="IPR036264">
    <property type="entry name" value="Bact_exopeptidase_dim_dom"/>
</dbReference>
<evidence type="ECO:0000313" key="6">
    <source>
        <dbReference type="Proteomes" id="UP000225379"/>
    </source>
</evidence>
<dbReference type="Gene3D" id="3.40.630.10">
    <property type="entry name" value="Zn peptidases"/>
    <property type="match status" value="1"/>
</dbReference>
<evidence type="ECO:0000256" key="3">
    <source>
        <dbReference type="SAM" id="MobiDB-lite"/>
    </source>
</evidence>
<feature type="domain" description="Peptidase M20 dimerisation" evidence="4">
    <location>
        <begin position="210"/>
        <end position="323"/>
    </location>
</feature>
<feature type="region of interest" description="Disordered" evidence="3">
    <location>
        <begin position="435"/>
        <end position="461"/>
    </location>
</feature>
<name>A0A2B8BEM4_9PROT</name>
<dbReference type="GO" id="GO:0016787">
    <property type="term" value="F:hydrolase activity"/>
    <property type="evidence" value="ECO:0007669"/>
    <property type="project" value="UniProtKB-KW"/>
</dbReference>
<dbReference type="PANTHER" id="PTHR43808">
    <property type="entry name" value="ACETYLORNITHINE DEACETYLASE"/>
    <property type="match status" value="1"/>
</dbReference>
<protein>
    <submittedName>
        <fullName evidence="5">Acetylornithine deacetylase</fullName>
    </submittedName>
</protein>
<dbReference type="EMBL" id="PDKW01000042">
    <property type="protein sequence ID" value="PGH55697.1"/>
    <property type="molecule type" value="Genomic_DNA"/>
</dbReference>
<dbReference type="OrthoDB" id="7055905at2"/>
<keyword evidence="1" id="KW-0479">Metal-binding</keyword>
<dbReference type="InterPro" id="IPR002933">
    <property type="entry name" value="Peptidase_M20"/>
</dbReference>